<evidence type="ECO:0000313" key="2">
    <source>
        <dbReference type="Proteomes" id="UP000807469"/>
    </source>
</evidence>
<keyword evidence="2" id="KW-1185">Reference proteome</keyword>
<protein>
    <submittedName>
        <fullName evidence="1">Uncharacterized protein</fullName>
    </submittedName>
</protein>
<comment type="caution">
    <text evidence="1">The sequence shown here is derived from an EMBL/GenBank/DDBJ whole genome shotgun (WGS) entry which is preliminary data.</text>
</comment>
<proteinExistence type="predicted"/>
<dbReference type="AlphaFoldDB" id="A0A9P5YLE3"/>
<evidence type="ECO:0000313" key="1">
    <source>
        <dbReference type="EMBL" id="KAF9470760.1"/>
    </source>
</evidence>
<dbReference type="Proteomes" id="UP000807469">
    <property type="component" value="Unassembled WGS sequence"/>
</dbReference>
<organism evidence="1 2">
    <name type="scientific">Pholiota conissans</name>
    <dbReference type="NCBI Taxonomy" id="109636"/>
    <lineage>
        <taxon>Eukaryota</taxon>
        <taxon>Fungi</taxon>
        <taxon>Dikarya</taxon>
        <taxon>Basidiomycota</taxon>
        <taxon>Agaricomycotina</taxon>
        <taxon>Agaricomycetes</taxon>
        <taxon>Agaricomycetidae</taxon>
        <taxon>Agaricales</taxon>
        <taxon>Agaricineae</taxon>
        <taxon>Strophariaceae</taxon>
        <taxon>Pholiota</taxon>
    </lineage>
</organism>
<sequence length="136" mass="15181">MGLFGVNMSIAYGEGPERAFARLVNEIINATPSERILDIFNFGEGPGAFGHVNGFLPSHPKVYLHSSNFKFSRGRLTKPLVMTHLGLRIPVLLLQAAPGSWSSKKYTSIGDYFAHPINLCWRMFHFMDPLGIELQC</sequence>
<reference evidence="1" key="1">
    <citation type="submission" date="2020-11" db="EMBL/GenBank/DDBJ databases">
        <authorList>
            <consortium name="DOE Joint Genome Institute"/>
            <person name="Ahrendt S."/>
            <person name="Riley R."/>
            <person name="Andreopoulos W."/>
            <person name="Labutti K."/>
            <person name="Pangilinan J."/>
            <person name="Ruiz-Duenas F.J."/>
            <person name="Barrasa J.M."/>
            <person name="Sanchez-Garcia M."/>
            <person name="Camarero S."/>
            <person name="Miyauchi S."/>
            <person name="Serrano A."/>
            <person name="Linde D."/>
            <person name="Babiker R."/>
            <person name="Drula E."/>
            <person name="Ayuso-Fernandez I."/>
            <person name="Pacheco R."/>
            <person name="Padilla G."/>
            <person name="Ferreira P."/>
            <person name="Barriuso J."/>
            <person name="Kellner H."/>
            <person name="Castanera R."/>
            <person name="Alfaro M."/>
            <person name="Ramirez L."/>
            <person name="Pisabarro A.G."/>
            <person name="Kuo A."/>
            <person name="Tritt A."/>
            <person name="Lipzen A."/>
            <person name="He G."/>
            <person name="Yan M."/>
            <person name="Ng V."/>
            <person name="Cullen D."/>
            <person name="Martin F."/>
            <person name="Rosso M.-N."/>
            <person name="Henrissat B."/>
            <person name="Hibbett D."/>
            <person name="Martinez A.T."/>
            <person name="Grigoriev I.V."/>
        </authorList>
    </citation>
    <scope>NUCLEOTIDE SEQUENCE</scope>
    <source>
        <strain evidence="1">CIRM-BRFM 674</strain>
    </source>
</reference>
<accession>A0A9P5YLE3</accession>
<dbReference type="EMBL" id="MU155857">
    <property type="protein sequence ID" value="KAF9470760.1"/>
    <property type="molecule type" value="Genomic_DNA"/>
</dbReference>
<name>A0A9P5YLE3_9AGAR</name>
<gene>
    <name evidence="1" type="ORF">BDN70DRAFT_654301</name>
</gene>